<protein>
    <submittedName>
        <fullName evidence="2">Invasion protein</fullName>
    </submittedName>
</protein>
<dbReference type="InterPro" id="IPR007360">
    <property type="entry name" value="SirB"/>
</dbReference>
<dbReference type="PIRSF" id="PIRSF005610">
    <property type="entry name" value="SirB"/>
    <property type="match status" value="1"/>
</dbReference>
<evidence type="ECO:0000313" key="3">
    <source>
        <dbReference type="Proteomes" id="UP000283255"/>
    </source>
</evidence>
<proteinExistence type="predicted"/>
<keyword evidence="1" id="KW-0812">Transmembrane</keyword>
<feature type="transmembrane region" description="Helical" evidence="1">
    <location>
        <begin position="12"/>
        <end position="31"/>
    </location>
</feature>
<reference evidence="2 3" key="1">
    <citation type="submission" date="2018-09" db="EMBL/GenBank/DDBJ databases">
        <authorList>
            <person name="Wang F."/>
        </authorList>
    </citation>
    <scope>NUCLEOTIDE SEQUENCE [LARGE SCALE GENOMIC DNA]</scope>
    <source>
        <strain evidence="2 3">PLHSC7-2</strain>
    </source>
</reference>
<feature type="transmembrane region" description="Helical" evidence="1">
    <location>
        <begin position="43"/>
        <end position="62"/>
    </location>
</feature>
<sequence length="132" mass="14500">MDLTTMYMALKHSHFLFIALTIILFTARFAFNLMGHKLASNKAITGMYMASLTLLVITGVGLMHTTGFMPFTAGGEWLTEKLAAFIALLVLQFMAIKGAQGKGLKIFAYIGALGWVAYILHVAFSHQALILR</sequence>
<accession>A0A418YJT7</accession>
<evidence type="ECO:0000313" key="2">
    <source>
        <dbReference type="EMBL" id="RJG51215.1"/>
    </source>
</evidence>
<keyword evidence="1" id="KW-0472">Membrane</keyword>
<keyword evidence="1" id="KW-1133">Transmembrane helix</keyword>
<comment type="caution">
    <text evidence="2">The sequence shown here is derived from an EMBL/GenBank/DDBJ whole genome shotgun (WGS) entry which is preliminary data.</text>
</comment>
<dbReference type="PANTHER" id="PTHR39594:SF1">
    <property type="entry name" value="PROTEIN YCHQ"/>
    <property type="match status" value="1"/>
</dbReference>
<feature type="transmembrane region" description="Helical" evidence="1">
    <location>
        <begin position="106"/>
        <end position="124"/>
    </location>
</feature>
<gene>
    <name evidence="2" type="ORF">D1Z90_00280</name>
</gene>
<dbReference type="Pfam" id="PF04247">
    <property type="entry name" value="SirB"/>
    <property type="match status" value="1"/>
</dbReference>
<evidence type="ECO:0000256" key="1">
    <source>
        <dbReference type="SAM" id="Phobius"/>
    </source>
</evidence>
<dbReference type="EMBL" id="QZCH01000001">
    <property type="protein sequence ID" value="RJG51215.1"/>
    <property type="molecule type" value="Genomic_DNA"/>
</dbReference>
<reference evidence="2 3" key="2">
    <citation type="submission" date="2019-01" db="EMBL/GenBank/DDBJ databases">
        <title>Motilimonas pumilus sp. nov., isolated from the gut of sea cucumber (Apostichopus japonicus).</title>
        <authorList>
            <person name="Wang F.-Q."/>
            <person name="Ren L.-H."/>
            <person name="Lin Y.-W."/>
            <person name="Sun G.-H."/>
            <person name="Du Z.-J."/>
            <person name="Zhao J.-X."/>
            <person name="Liu X.-J."/>
            <person name="Liu L.-J."/>
        </authorList>
    </citation>
    <scope>NUCLEOTIDE SEQUENCE [LARGE SCALE GENOMIC DNA]</scope>
    <source>
        <strain evidence="2 3">PLHSC7-2</strain>
    </source>
</reference>
<feature type="transmembrane region" description="Helical" evidence="1">
    <location>
        <begin position="82"/>
        <end position="99"/>
    </location>
</feature>
<dbReference type="GO" id="GO:0005886">
    <property type="term" value="C:plasma membrane"/>
    <property type="evidence" value="ECO:0007669"/>
    <property type="project" value="TreeGrafter"/>
</dbReference>
<keyword evidence="3" id="KW-1185">Reference proteome</keyword>
<dbReference type="PANTHER" id="PTHR39594">
    <property type="entry name" value="PROTEIN YCHQ"/>
    <property type="match status" value="1"/>
</dbReference>
<dbReference type="AlphaFoldDB" id="A0A418YJT7"/>
<dbReference type="Proteomes" id="UP000283255">
    <property type="component" value="Unassembled WGS sequence"/>
</dbReference>
<name>A0A418YJT7_9GAMM</name>
<organism evidence="2 3">
    <name type="scientific">Motilimonas pumila</name>
    <dbReference type="NCBI Taxonomy" id="2303987"/>
    <lineage>
        <taxon>Bacteria</taxon>
        <taxon>Pseudomonadati</taxon>
        <taxon>Pseudomonadota</taxon>
        <taxon>Gammaproteobacteria</taxon>
        <taxon>Alteromonadales</taxon>
        <taxon>Alteromonadales genera incertae sedis</taxon>
        <taxon>Motilimonas</taxon>
    </lineage>
</organism>